<sequence length="405" mass="45953">MKAKSGNRELFESLLRFPKRDVFDCVPLHYLVLKMSGMGCITPRAGVRNGSTMTTLIDIGLFVTNLILAVTMMIYGMFITQRHMQSPIMFIGLKMVNFTCYASTIYGLISCFINRRDIWKFYNEAYAVDNMLEELGERTNFTRSFALFVAYYSTAIGMCVLVIAVMYSENLPWMLLLNLGYSYFSLTTFHILSLTCLDVVRARNVRLNKVFRKQFSLEGDVADQPALTVYDPKQTLILRQIMQIFDKISDLADKGSYYYGIQIMVSIAGSFVYLMFYTFAFTLVIRSVLPAEIVFNAGPIISYSMFAYNVFIVAFYGNALKQQCAQLCFASTFDFVLVFGLISTLCESVKLTLLRMFLMQLGHRSPMITCGLFPFDWTLIFSILSTAATYIIILLQFESAGSSSG</sequence>
<evidence type="ECO:0000256" key="6">
    <source>
        <dbReference type="ARBA" id="ARBA00023170"/>
    </source>
</evidence>
<dbReference type="PANTHER" id="PTHR21143:SF104">
    <property type="entry name" value="GUSTATORY RECEPTOR 8A-RELATED"/>
    <property type="match status" value="1"/>
</dbReference>
<dbReference type="VEuPathDB" id="VectorBase:AARA001594"/>
<dbReference type="Pfam" id="PF08395">
    <property type="entry name" value="7tm_7"/>
    <property type="match status" value="1"/>
</dbReference>
<dbReference type="GO" id="GO:0030424">
    <property type="term" value="C:axon"/>
    <property type="evidence" value="ECO:0007669"/>
    <property type="project" value="TreeGrafter"/>
</dbReference>
<dbReference type="GO" id="GO:0043025">
    <property type="term" value="C:neuronal cell body"/>
    <property type="evidence" value="ECO:0007669"/>
    <property type="project" value="TreeGrafter"/>
</dbReference>
<comment type="subcellular location">
    <subcellularLocation>
        <location evidence="1 8">Cell membrane</location>
        <topology evidence="1 8">Multi-pass membrane protein</topology>
    </subcellularLocation>
</comment>
<feature type="transmembrane region" description="Helical" evidence="8">
    <location>
        <begin position="257"/>
        <end position="280"/>
    </location>
</feature>
<dbReference type="GO" id="GO:0007635">
    <property type="term" value="P:chemosensory behavior"/>
    <property type="evidence" value="ECO:0007669"/>
    <property type="project" value="TreeGrafter"/>
</dbReference>
<evidence type="ECO:0000256" key="5">
    <source>
        <dbReference type="ARBA" id="ARBA00023136"/>
    </source>
</evidence>
<dbReference type="GO" id="GO:0030425">
    <property type="term" value="C:dendrite"/>
    <property type="evidence" value="ECO:0007669"/>
    <property type="project" value="TreeGrafter"/>
</dbReference>
<feature type="transmembrane region" description="Helical" evidence="8">
    <location>
        <begin position="300"/>
        <end position="320"/>
    </location>
</feature>
<dbReference type="PANTHER" id="PTHR21143">
    <property type="entry name" value="INVERTEBRATE GUSTATORY RECEPTOR"/>
    <property type="match status" value="1"/>
</dbReference>
<dbReference type="GO" id="GO:0005886">
    <property type="term" value="C:plasma membrane"/>
    <property type="evidence" value="ECO:0007669"/>
    <property type="project" value="UniProtKB-SubCell"/>
</dbReference>
<keyword evidence="7 8" id="KW-0807">Transducer</keyword>
<dbReference type="GO" id="GO:0008049">
    <property type="term" value="P:male courtship behavior"/>
    <property type="evidence" value="ECO:0007669"/>
    <property type="project" value="TreeGrafter"/>
</dbReference>
<keyword evidence="3 8" id="KW-0812">Transmembrane</keyword>
<keyword evidence="2 8" id="KW-1003">Cell membrane</keyword>
<dbReference type="GO" id="GO:0050909">
    <property type="term" value="P:sensory perception of taste"/>
    <property type="evidence" value="ECO:0007669"/>
    <property type="project" value="InterPro"/>
</dbReference>
<proteinExistence type="inferred from homology"/>
<feature type="transmembrane region" description="Helical" evidence="8">
    <location>
        <begin position="377"/>
        <end position="397"/>
    </location>
</feature>
<reference evidence="9" key="1">
    <citation type="submission" date="2022-08" db="UniProtKB">
        <authorList>
            <consortium name="EnsemblMetazoa"/>
        </authorList>
    </citation>
    <scope>IDENTIFICATION</scope>
    <source>
        <strain evidence="9">Dongola</strain>
    </source>
</reference>
<organism evidence="9 10">
    <name type="scientific">Anopheles arabiensis</name>
    <name type="common">Mosquito</name>
    <dbReference type="NCBI Taxonomy" id="7173"/>
    <lineage>
        <taxon>Eukaryota</taxon>
        <taxon>Metazoa</taxon>
        <taxon>Ecdysozoa</taxon>
        <taxon>Arthropoda</taxon>
        <taxon>Hexapoda</taxon>
        <taxon>Insecta</taxon>
        <taxon>Pterygota</taxon>
        <taxon>Neoptera</taxon>
        <taxon>Endopterygota</taxon>
        <taxon>Diptera</taxon>
        <taxon>Nematocera</taxon>
        <taxon>Culicoidea</taxon>
        <taxon>Culicidae</taxon>
        <taxon>Anophelinae</taxon>
        <taxon>Anopheles</taxon>
    </lineage>
</organism>
<protein>
    <recommendedName>
        <fullName evidence="8">Gustatory receptor</fullName>
    </recommendedName>
</protein>
<keyword evidence="6 8" id="KW-0675">Receptor</keyword>
<evidence type="ECO:0000256" key="2">
    <source>
        <dbReference type="ARBA" id="ARBA00022475"/>
    </source>
</evidence>
<evidence type="ECO:0000256" key="8">
    <source>
        <dbReference type="RuleBase" id="RU363108"/>
    </source>
</evidence>
<name>A0A182HK19_ANOAR</name>
<evidence type="ECO:0000256" key="1">
    <source>
        <dbReference type="ARBA" id="ARBA00004651"/>
    </source>
</evidence>
<comment type="function">
    <text evidence="8">Gustatory receptor which mediates acceptance or avoidance behavior, depending on its substrates.</text>
</comment>
<dbReference type="EnsemblMetazoa" id="AARA001594-RA">
    <property type="protein sequence ID" value="AARA001594-PA"/>
    <property type="gene ID" value="AARA001594"/>
</dbReference>
<feature type="transmembrane region" description="Helical" evidence="8">
    <location>
        <begin position="332"/>
        <end position="357"/>
    </location>
</feature>
<dbReference type="VEuPathDB" id="VectorBase:AARA21_013248"/>
<dbReference type="GO" id="GO:0007165">
    <property type="term" value="P:signal transduction"/>
    <property type="evidence" value="ECO:0007669"/>
    <property type="project" value="UniProtKB-KW"/>
</dbReference>
<keyword evidence="10" id="KW-1185">Reference proteome</keyword>
<feature type="transmembrane region" description="Helical" evidence="8">
    <location>
        <begin position="145"/>
        <end position="167"/>
    </location>
</feature>
<evidence type="ECO:0000256" key="4">
    <source>
        <dbReference type="ARBA" id="ARBA00022989"/>
    </source>
</evidence>
<evidence type="ECO:0000256" key="3">
    <source>
        <dbReference type="ARBA" id="ARBA00022692"/>
    </source>
</evidence>
<keyword evidence="5 8" id="KW-0472">Membrane</keyword>
<evidence type="ECO:0000256" key="7">
    <source>
        <dbReference type="ARBA" id="ARBA00023224"/>
    </source>
</evidence>
<keyword evidence="4 8" id="KW-1133">Transmembrane helix</keyword>
<feature type="transmembrane region" description="Helical" evidence="8">
    <location>
        <begin position="56"/>
        <end position="78"/>
    </location>
</feature>
<dbReference type="EMBL" id="APCN01000814">
    <property type="status" value="NOT_ANNOTATED_CDS"/>
    <property type="molecule type" value="Genomic_DNA"/>
</dbReference>
<evidence type="ECO:0000313" key="9">
    <source>
        <dbReference type="EnsemblMetazoa" id="AARA001594-PA"/>
    </source>
</evidence>
<comment type="similarity">
    <text evidence="8">Belongs to the insect chemoreceptor superfamily. Gustatory receptor (GR) family.</text>
</comment>
<comment type="caution">
    <text evidence="8">Lacks conserved residue(s) required for the propagation of feature annotation.</text>
</comment>
<dbReference type="AlphaFoldDB" id="A0A182HK19"/>
<dbReference type="InterPro" id="IPR013604">
    <property type="entry name" value="7TM_chemorcpt"/>
</dbReference>
<feature type="transmembrane region" description="Helical" evidence="8">
    <location>
        <begin position="179"/>
        <end position="200"/>
    </location>
</feature>
<accession>A0A182HK19</accession>
<evidence type="ECO:0000313" key="10">
    <source>
        <dbReference type="Proteomes" id="UP000075840"/>
    </source>
</evidence>
<dbReference type="Proteomes" id="UP000075840">
    <property type="component" value="Unassembled WGS sequence"/>
</dbReference>
<feature type="transmembrane region" description="Helical" evidence="8">
    <location>
        <begin position="90"/>
        <end position="113"/>
    </location>
</feature>